<dbReference type="InterPro" id="IPR036390">
    <property type="entry name" value="WH_DNA-bd_sf"/>
</dbReference>
<evidence type="ECO:0000256" key="2">
    <source>
        <dbReference type="ARBA" id="ARBA00006479"/>
    </source>
</evidence>
<dbReference type="GO" id="GO:0042732">
    <property type="term" value="P:D-xylose metabolic process"/>
    <property type="evidence" value="ECO:0007669"/>
    <property type="project" value="UniProtKB-KW"/>
</dbReference>
<evidence type="ECO:0000313" key="4">
    <source>
        <dbReference type="EMBL" id="HIY25540.1"/>
    </source>
</evidence>
<keyword evidence="3" id="KW-0859">Xylose metabolism</keyword>
<reference evidence="4" key="2">
    <citation type="submission" date="2021-04" db="EMBL/GenBank/DDBJ databases">
        <authorList>
            <person name="Gilroy R."/>
        </authorList>
    </citation>
    <scope>NUCLEOTIDE SEQUENCE</scope>
    <source>
        <strain evidence="4">1282</strain>
    </source>
</reference>
<dbReference type="InterPro" id="IPR036388">
    <property type="entry name" value="WH-like_DNA-bd_sf"/>
</dbReference>
<dbReference type="InterPro" id="IPR000600">
    <property type="entry name" value="ROK"/>
</dbReference>
<dbReference type="SUPFAM" id="SSF46785">
    <property type="entry name" value="Winged helix' DNA-binding domain"/>
    <property type="match status" value="1"/>
</dbReference>
<name>A0A9D2C0A5_9FIRM</name>
<protein>
    <submittedName>
        <fullName evidence="4">ROK family protein</fullName>
    </submittedName>
</protein>
<accession>A0A9D2C0A5</accession>
<dbReference type="SUPFAM" id="SSF53067">
    <property type="entry name" value="Actin-like ATPase domain"/>
    <property type="match status" value="1"/>
</dbReference>
<evidence type="ECO:0000256" key="3">
    <source>
        <dbReference type="ARBA" id="ARBA00022629"/>
    </source>
</evidence>
<proteinExistence type="inferred from homology"/>
<dbReference type="InterPro" id="IPR043129">
    <property type="entry name" value="ATPase_NBD"/>
</dbReference>
<dbReference type="EMBL" id="DXDU01000001">
    <property type="protein sequence ID" value="HIY25540.1"/>
    <property type="molecule type" value="Genomic_DNA"/>
</dbReference>
<dbReference type="Gene3D" id="1.10.10.10">
    <property type="entry name" value="Winged helix-like DNA-binding domain superfamily/Winged helix DNA-binding domain"/>
    <property type="match status" value="1"/>
</dbReference>
<comment type="function">
    <text evidence="1">Transcriptional repressor of xylose-utilizing enzymes.</text>
</comment>
<dbReference type="Gene3D" id="3.30.420.40">
    <property type="match status" value="2"/>
</dbReference>
<comment type="similarity">
    <text evidence="2">Belongs to the ROK (NagC/XylR) family.</text>
</comment>
<evidence type="ECO:0000256" key="1">
    <source>
        <dbReference type="ARBA" id="ARBA00002486"/>
    </source>
</evidence>
<dbReference type="Pfam" id="PF00480">
    <property type="entry name" value="ROK"/>
    <property type="match status" value="1"/>
</dbReference>
<dbReference type="Proteomes" id="UP000823915">
    <property type="component" value="Unassembled WGS sequence"/>
</dbReference>
<sequence>MRTANNALVRAYNENRVRQALLRLRETTRQRLALETGLSQMTVSTVIAALMAGGEVEQVGSAPSEGGRPSARYRYRGEQHKGAVLFTYQRKGKTYVCLRVYDLFGDLWYREEQFFDEIRMDSFDQMLEQAFRKTTGIRALTIGLPAHVWGGEVLYCDHPALTGGGLVRRCTAQLGVPVRLLNDVNAATLGYVQRRPPRQRKELTAGFYFTTRFGPGMGLVVGQELWEGHRSFVGEFHGVPSGPSWLQIDYRDRDSVREAVTDALQFACGMAGPDRAVLYGEVFWPGAAEEIAKGLDQRFHREYGLELEVVEDPEEDYEEGMKVSVLREVKQQLFGDHGEE</sequence>
<comment type="caution">
    <text evidence="4">The sequence shown here is derived from an EMBL/GenBank/DDBJ whole genome shotgun (WGS) entry which is preliminary data.</text>
</comment>
<evidence type="ECO:0000313" key="5">
    <source>
        <dbReference type="Proteomes" id="UP000823915"/>
    </source>
</evidence>
<reference evidence="4" key="1">
    <citation type="journal article" date="2021" name="PeerJ">
        <title>Extensive microbial diversity within the chicken gut microbiome revealed by metagenomics and culture.</title>
        <authorList>
            <person name="Gilroy R."/>
            <person name="Ravi A."/>
            <person name="Getino M."/>
            <person name="Pursley I."/>
            <person name="Horton D.L."/>
            <person name="Alikhan N.F."/>
            <person name="Baker D."/>
            <person name="Gharbi K."/>
            <person name="Hall N."/>
            <person name="Watson M."/>
            <person name="Adriaenssens E.M."/>
            <person name="Foster-Nyarko E."/>
            <person name="Jarju S."/>
            <person name="Secka A."/>
            <person name="Antonio M."/>
            <person name="Oren A."/>
            <person name="Chaudhuri R.R."/>
            <person name="La Ragione R."/>
            <person name="Hildebrand F."/>
            <person name="Pallen M.J."/>
        </authorList>
    </citation>
    <scope>NUCLEOTIDE SEQUENCE</scope>
    <source>
        <strain evidence="4">1282</strain>
    </source>
</reference>
<dbReference type="AlphaFoldDB" id="A0A9D2C0A5"/>
<organism evidence="4 5">
    <name type="scientific">Candidatus Acutalibacter pullistercoris</name>
    <dbReference type="NCBI Taxonomy" id="2838418"/>
    <lineage>
        <taxon>Bacteria</taxon>
        <taxon>Bacillati</taxon>
        <taxon>Bacillota</taxon>
        <taxon>Clostridia</taxon>
        <taxon>Eubacteriales</taxon>
        <taxon>Acutalibacteraceae</taxon>
        <taxon>Acutalibacter</taxon>
    </lineage>
</organism>
<keyword evidence="3" id="KW-0119">Carbohydrate metabolism</keyword>
<gene>
    <name evidence="4" type="ORF">H9838_00010</name>
</gene>